<organism evidence="1 2">
    <name type="scientific">Bradyrhizobium elkanii</name>
    <dbReference type="NCBI Taxonomy" id="29448"/>
    <lineage>
        <taxon>Bacteria</taxon>
        <taxon>Pseudomonadati</taxon>
        <taxon>Pseudomonadota</taxon>
        <taxon>Alphaproteobacteria</taxon>
        <taxon>Hyphomicrobiales</taxon>
        <taxon>Nitrobacteraceae</taxon>
        <taxon>Bradyrhizobium</taxon>
    </lineage>
</organism>
<sequence length="130" mass="14858">MTDRSTIRCILEGMQKQLSDPARWCRHNHFQVLDESGVLQVKNFTGLWFDEYTRISRCCLDGALLMQTKSDQTDAYIATADYLSKASDTLFDEPDYVVMNDRSDGYERANQIIAEAIKRATPIEALDEPV</sequence>
<comment type="caution">
    <text evidence="1">The sequence shown here is derived from an EMBL/GenBank/DDBJ whole genome shotgun (WGS) entry which is preliminary data.</text>
</comment>
<accession>A0ABV4F028</accession>
<dbReference type="RefSeq" id="WP_253623408.1">
    <property type="nucleotide sequence ID" value="NZ_CP126004.1"/>
</dbReference>
<protein>
    <submittedName>
        <fullName evidence="1">Uncharacterized protein</fullName>
    </submittedName>
</protein>
<evidence type="ECO:0000313" key="2">
    <source>
        <dbReference type="Proteomes" id="UP001565471"/>
    </source>
</evidence>
<keyword evidence="2" id="KW-1185">Reference proteome</keyword>
<dbReference type="EMBL" id="JBGBZA010000002">
    <property type="protein sequence ID" value="MEY9316777.1"/>
    <property type="molecule type" value="Genomic_DNA"/>
</dbReference>
<evidence type="ECO:0000313" key="1">
    <source>
        <dbReference type="EMBL" id="MEY9316777.1"/>
    </source>
</evidence>
<proteinExistence type="predicted"/>
<dbReference type="Proteomes" id="UP001565471">
    <property type="component" value="Unassembled WGS sequence"/>
</dbReference>
<name>A0ABV4F028_BRAEL</name>
<gene>
    <name evidence="1" type="ORF">ABIF29_003576</name>
</gene>
<reference evidence="1 2" key="1">
    <citation type="submission" date="2024-07" db="EMBL/GenBank/DDBJ databases">
        <title>Genomic Encyclopedia of Type Strains, Phase V (KMG-V): Genome sequencing to study the core and pangenomes of soil and plant-associated prokaryotes.</title>
        <authorList>
            <person name="Whitman W."/>
        </authorList>
    </citation>
    <scope>NUCLEOTIDE SEQUENCE [LARGE SCALE GENOMIC DNA]</scope>
    <source>
        <strain evidence="1 2">USDA 415</strain>
    </source>
</reference>